<dbReference type="Proteomes" id="UP000002051">
    <property type="component" value="Unassembled WGS sequence"/>
</dbReference>
<keyword evidence="1" id="KW-0238">DNA-binding</keyword>
<sequence>MCERSLAAASAAPEPLAPEFAVYADTSHSPDPSPLAVLEQLLASHRRAVLIIDNCGSQLHNQLTARCKGSDRVSLLTIEYDIREDLPLETNVFQLEAASPELINKVIEQQFPHISEVNARTITAFADGNSRVAIALANTMDCNDSLAGLTDRELFNRLFWLGKEVQHELKIAAEACALVYSFDGEDLEGELAQLAVLTGEPVLALYRHVSELQTRGLAQRRGRWRAVLPHAIANTLAQQALEAIPYEFINQNLVLGQERLLRSFSRRLGYLHRSVKAVTIVREWLSPSGLLGDLASLSPLYIDVLANVAPVDPAAALEAIKRGVDGPRSAEVLAPSNISRARIVRLVRSIAYEKEFFDDCLSVLLAFAYAEPEDNKIDATRPLISSLFGVYLSGTHATTQQRVDWIRRAIKSDDIRTQAIGFDALATALKCDFFSSFYDFEFGARVRDYGAHPHGDALREWFETFIKLVAEFAGQGDLLAERARNLLAQNFRSLWTFAGMADALEDATVPLLDSGWERGWLAIRQTIRFDGDSLSADMLARLSQLEERARPKTLVGRVKAVVLNGHSADVDFADGESDSNGYDVAEQTARELGELVAVDDVAFATLLPLVVTNKQGRQAMFGAGLAIKTNSLRGCWAALVEAFESTPADQRNVQVLRGFLQTVFERDRAVFEQILDEAMERASLAQWVPVLLLSGPLDDRGCLRLLASMDNPAVPAWVFSYLSFGRATEPIESDRLAQLLQRLSIKPDGVGVAIDILYMYIHGNSNPLGGRLTDVARNLIANAPFDKNNHRLDHELARLIEKFLVGTDAESVARKVLPELAEALEKFTVSRHDLPETLAALFKVQPRIALDSMVGDGPDADDAYFRRRALAGGRRSSALASIPIEALLKWCREGPSDRWRHVAPLVPAFESSEEQGVPRWSKQVLALLEQSPLPIQVAELVADLIIPTSWSGSRAEIIRRRLPLLDHLAEVLGTDHIDEIARWRRNMMQIIEREAHRELIEYQARDE</sequence>
<dbReference type="HOGENOM" id="CLU_006579_0_0_1"/>
<feature type="non-terminal residue" evidence="1">
    <location>
        <position position="1007"/>
    </location>
</feature>
<reference evidence="2" key="3">
    <citation type="submission" date="2015-06" db="UniProtKB">
        <authorList>
            <consortium name="EnsemblPlants"/>
        </authorList>
    </citation>
    <scope>IDENTIFICATION</scope>
    <source>
        <strain evidence="2">cv. Jemalong A17</strain>
    </source>
</reference>
<dbReference type="EnsemblPlants" id="KEH15467">
    <property type="protein sequence ID" value="KEH15467"/>
    <property type="gene ID" value="MTR_0981s0010"/>
</dbReference>
<keyword evidence="3" id="KW-1185">Reference proteome</keyword>
<proteinExistence type="predicted"/>
<dbReference type="GO" id="GO:0003677">
    <property type="term" value="F:DNA binding"/>
    <property type="evidence" value="ECO:0007669"/>
    <property type="project" value="UniProtKB-KW"/>
</dbReference>
<evidence type="ECO:0000313" key="2">
    <source>
        <dbReference type="EnsemblPlants" id="KEH15467"/>
    </source>
</evidence>
<dbReference type="AlphaFoldDB" id="A0A072TDJ7"/>
<reference evidence="1 3" key="2">
    <citation type="journal article" date="2014" name="BMC Genomics">
        <title>An improved genome release (version Mt4.0) for the model legume Medicago truncatula.</title>
        <authorList>
            <person name="Tang H."/>
            <person name="Krishnakumar V."/>
            <person name="Bidwell S."/>
            <person name="Rosen B."/>
            <person name="Chan A."/>
            <person name="Zhou S."/>
            <person name="Gentzbittel L."/>
            <person name="Childs K.L."/>
            <person name="Yandell M."/>
            <person name="Gundlach H."/>
            <person name="Mayer K.F."/>
            <person name="Schwartz D.C."/>
            <person name="Town C.D."/>
        </authorList>
    </citation>
    <scope>GENOME REANNOTATION</scope>
    <source>
        <strain evidence="1">A17</strain>
        <strain evidence="2 3">cv. Jemalong A17</strain>
    </source>
</reference>
<accession>A0A072TDJ7</accession>
<evidence type="ECO:0000313" key="1">
    <source>
        <dbReference type="EMBL" id="KEH15467.1"/>
    </source>
</evidence>
<protein>
    <submittedName>
        <fullName evidence="1">LexA DNA-binding domain protein, putative</fullName>
    </submittedName>
</protein>
<name>A0A072TDJ7_MEDTR</name>
<evidence type="ECO:0000313" key="3">
    <source>
        <dbReference type="Proteomes" id="UP000002051"/>
    </source>
</evidence>
<organism evidence="1 3">
    <name type="scientific">Medicago truncatula</name>
    <name type="common">Barrel medic</name>
    <name type="synonym">Medicago tribuloides</name>
    <dbReference type="NCBI Taxonomy" id="3880"/>
    <lineage>
        <taxon>Eukaryota</taxon>
        <taxon>Viridiplantae</taxon>
        <taxon>Streptophyta</taxon>
        <taxon>Embryophyta</taxon>
        <taxon>Tracheophyta</taxon>
        <taxon>Spermatophyta</taxon>
        <taxon>Magnoliopsida</taxon>
        <taxon>eudicotyledons</taxon>
        <taxon>Gunneridae</taxon>
        <taxon>Pentapetalae</taxon>
        <taxon>rosids</taxon>
        <taxon>fabids</taxon>
        <taxon>Fabales</taxon>
        <taxon>Fabaceae</taxon>
        <taxon>Papilionoideae</taxon>
        <taxon>50 kb inversion clade</taxon>
        <taxon>NPAAA clade</taxon>
        <taxon>Hologalegina</taxon>
        <taxon>IRL clade</taxon>
        <taxon>Trifolieae</taxon>
        <taxon>Medicago</taxon>
    </lineage>
</organism>
<dbReference type="EMBL" id="KL403705">
    <property type="protein sequence ID" value="KEH15467.1"/>
    <property type="molecule type" value="Genomic_DNA"/>
</dbReference>
<gene>
    <name evidence="1" type="ORF">MTR_0981s0010</name>
</gene>
<reference evidence="1 3" key="1">
    <citation type="journal article" date="2011" name="Nature">
        <title>The Medicago genome provides insight into the evolution of rhizobial symbioses.</title>
        <authorList>
            <person name="Young N.D."/>
            <person name="Debelle F."/>
            <person name="Oldroyd G.E."/>
            <person name="Geurts R."/>
            <person name="Cannon S.B."/>
            <person name="Udvardi M.K."/>
            <person name="Benedito V.A."/>
            <person name="Mayer K.F."/>
            <person name="Gouzy J."/>
            <person name="Schoof H."/>
            <person name="Van de Peer Y."/>
            <person name="Proost S."/>
            <person name="Cook D.R."/>
            <person name="Meyers B.C."/>
            <person name="Spannagl M."/>
            <person name="Cheung F."/>
            <person name="De Mita S."/>
            <person name="Krishnakumar V."/>
            <person name="Gundlach H."/>
            <person name="Zhou S."/>
            <person name="Mudge J."/>
            <person name="Bharti A.K."/>
            <person name="Murray J.D."/>
            <person name="Naoumkina M.A."/>
            <person name="Rosen B."/>
            <person name="Silverstein K.A."/>
            <person name="Tang H."/>
            <person name="Rombauts S."/>
            <person name="Zhao P.X."/>
            <person name="Zhou P."/>
            <person name="Barbe V."/>
            <person name="Bardou P."/>
            <person name="Bechner M."/>
            <person name="Bellec A."/>
            <person name="Berger A."/>
            <person name="Berges H."/>
            <person name="Bidwell S."/>
            <person name="Bisseling T."/>
            <person name="Choisne N."/>
            <person name="Couloux A."/>
            <person name="Denny R."/>
            <person name="Deshpande S."/>
            <person name="Dai X."/>
            <person name="Doyle J.J."/>
            <person name="Dudez A.M."/>
            <person name="Farmer A.D."/>
            <person name="Fouteau S."/>
            <person name="Franken C."/>
            <person name="Gibelin C."/>
            <person name="Gish J."/>
            <person name="Goldstein S."/>
            <person name="Gonzalez A.J."/>
            <person name="Green P.J."/>
            <person name="Hallab A."/>
            <person name="Hartog M."/>
            <person name="Hua A."/>
            <person name="Humphray S.J."/>
            <person name="Jeong D.H."/>
            <person name="Jing Y."/>
            <person name="Jocker A."/>
            <person name="Kenton S.M."/>
            <person name="Kim D.J."/>
            <person name="Klee K."/>
            <person name="Lai H."/>
            <person name="Lang C."/>
            <person name="Lin S."/>
            <person name="Macmil S.L."/>
            <person name="Magdelenat G."/>
            <person name="Matthews L."/>
            <person name="McCorrison J."/>
            <person name="Monaghan E.L."/>
            <person name="Mun J.H."/>
            <person name="Najar F.Z."/>
            <person name="Nicholson C."/>
            <person name="Noirot C."/>
            <person name="O'Bleness M."/>
            <person name="Paule C.R."/>
            <person name="Poulain J."/>
            <person name="Prion F."/>
            <person name="Qin B."/>
            <person name="Qu C."/>
            <person name="Retzel E.F."/>
            <person name="Riddle C."/>
            <person name="Sallet E."/>
            <person name="Samain S."/>
            <person name="Samson N."/>
            <person name="Sanders I."/>
            <person name="Saurat O."/>
            <person name="Scarpelli C."/>
            <person name="Schiex T."/>
            <person name="Segurens B."/>
            <person name="Severin A.J."/>
            <person name="Sherrier D.J."/>
            <person name="Shi R."/>
            <person name="Sims S."/>
            <person name="Singer S.R."/>
            <person name="Sinharoy S."/>
            <person name="Sterck L."/>
            <person name="Viollet A."/>
            <person name="Wang B.B."/>
            <person name="Wang K."/>
            <person name="Wang M."/>
            <person name="Wang X."/>
            <person name="Warfsmann J."/>
            <person name="Weissenbach J."/>
            <person name="White D.D."/>
            <person name="White J.D."/>
            <person name="Wiley G.B."/>
            <person name="Wincker P."/>
            <person name="Xing Y."/>
            <person name="Yang L."/>
            <person name="Yao Z."/>
            <person name="Ying F."/>
            <person name="Zhai J."/>
            <person name="Zhou L."/>
            <person name="Zuber A."/>
            <person name="Denarie J."/>
            <person name="Dixon R.A."/>
            <person name="May G.D."/>
            <person name="Schwartz D.C."/>
            <person name="Rogers J."/>
            <person name="Quetier F."/>
            <person name="Town C.D."/>
            <person name="Roe B.A."/>
        </authorList>
    </citation>
    <scope>NUCLEOTIDE SEQUENCE [LARGE SCALE GENOMIC DNA]</scope>
    <source>
        <strain evidence="1">A17</strain>
        <strain evidence="2 3">cv. Jemalong A17</strain>
    </source>
</reference>